<dbReference type="Pfam" id="PF00072">
    <property type="entry name" value="Response_reg"/>
    <property type="match status" value="1"/>
</dbReference>
<dbReference type="InterPro" id="IPR036388">
    <property type="entry name" value="WH-like_DNA-bd_sf"/>
</dbReference>
<dbReference type="GO" id="GO:0000160">
    <property type="term" value="P:phosphorelay signal transduction system"/>
    <property type="evidence" value="ECO:0007669"/>
    <property type="project" value="UniProtKB-KW"/>
</dbReference>
<evidence type="ECO:0000313" key="10">
    <source>
        <dbReference type="Proteomes" id="UP000003704"/>
    </source>
</evidence>
<dbReference type="STRING" id="1172194.WQQ_12250"/>
<evidence type="ECO:0000259" key="7">
    <source>
        <dbReference type="PROSITE" id="PS50043"/>
    </source>
</evidence>
<dbReference type="InterPro" id="IPR000792">
    <property type="entry name" value="Tscrpt_reg_LuxR_C"/>
</dbReference>
<protein>
    <submittedName>
        <fullName evidence="9">Uncharacterized protein</fullName>
    </submittedName>
</protein>
<dbReference type="SMART" id="SM00448">
    <property type="entry name" value="REC"/>
    <property type="match status" value="1"/>
</dbReference>
<keyword evidence="1 6" id="KW-0597">Phosphoprotein</keyword>
<dbReference type="EMBL" id="AKGD01000001">
    <property type="protein sequence ID" value="EIT71088.1"/>
    <property type="molecule type" value="Genomic_DNA"/>
</dbReference>
<dbReference type="AlphaFoldDB" id="I8TBX0"/>
<keyword evidence="3" id="KW-0805">Transcription regulation</keyword>
<dbReference type="PRINTS" id="PR00038">
    <property type="entry name" value="HTHLUXR"/>
</dbReference>
<sequence>MSRIASTATPLAGHHPATLTGTVFIVDDDASVRDSTALYLSLKGFQTQLFACGEDFLSAMPDEPVGCVLLDLRMPGLSGIEVHQQLLRSRPELPVIFLTAHGDVATVRQCLKAGASDFIEKPVDHDMLIEAVNKALAQQASLAADRDRQSQKQSRLSRLTPRESEVLRLLAEGLQNRDVAVKLDISPRTVEVYKARLMEKLQTRTLADLIRVVFDEKQQ</sequence>
<organism evidence="9 10">
    <name type="scientific">Hydrocarboniphaga effusa AP103</name>
    <dbReference type="NCBI Taxonomy" id="1172194"/>
    <lineage>
        <taxon>Bacteria</taxon>
        <taxon>Pseudomonadati</taxon>
        <taxon>Pseudomonadota</taxon>
        <taxon>Gammaproteobacteria</taxon>
        <taxon>Nevskiales</taxon>
        <taxon>Nevskiaceae</taxon>
        <taxon>Hydrocarboniphaga</taxon>
    </lineage>
</organism>
<comment type="caution">
    <text evidence="9">The sequence shown here is derived from an EMBL/GenBank/DDBJ whole genome shotgun (WGS) entry which is preliminary data.</text>
</comment>
<evidence type="ECO:0000256" key="2">
    <source>
        <dbReference type="ARBA" id="ARBA00023012"/>
    </source>
</evidence>
<dbReference type="Gene3D" id="3.40.50.2300">
    <property type="match status" value="1"/>
</dbReference>
<dbReference type="GO" id="GO:0006355">
    <property type="term" value="P:regulation of DNA-templated transcription"/>
    <property type="evidence" value="ECO:0007669"/>
    <property type="project" value="InterPro"/>
</dbReference>
<dbReference type="PROSITE" id="PS00622">
    <property type="entry name" value="HTH_LUXR_1"/>
    <property type="match status" value="1"/>
</dbReference>
<dbReference type="Gene3D" id="1.10.10.10">
    <property type="entry name" value="Winged helix-like DNA-binding domain superfamily/Winged helix DNA-binding domain"/>
    <property type="match status" value="1"/>
</dbReference>
<dbReference type="PANTHER" id="PTHR44688">
    <property type="entry name" value="DNA-BINDING TRANSCRIPTIONAL ACTIVATOR DEVR_DOSR"/>
    <property type="match status" value="1"/>
</dbReference>
<evidence type="ECO:0000256" key="1">
    <source>
        <dbReference type="ARBA" id="ARBA00022553"/>
    </source>
</evidence>
<dbReference type="CDD" id="cd06170">
    <property type="entry name" value="LuxR_C_like"/>
    <property type="match status" value="1"/>
</dbReference>
<keyword evidence="5" id="KW-0804">Transcription</keyword>
<dbReference type="PROSITE" id="PS50043">
    <property type="entry name" value="HTH_LUXR_2"/>
    <property type="match status" value="1"/>
</dbReference>
<dbReference type="SMART" id="SM00421">
    <property type="entry name" value="HTH_LUXR"/>
    <property type="match status" value="1"/>
</dbReference>
<accession>I8TBX0</accession>
<evidence type="ECO:0000256" key="3">
    <source>
        <dbReference type="ARBA" id="ARBA00023015"/>
    </source>
</evidence>
<feature type="modified residue" description="4-aspartylphosphate" evidence="6">
    <location>
        <position position="71"/>
    </location>
</feature>
<dbReference type="RefSeq" id="WP_007184179.1">
    <property type="nucleotide sequence ID" value="NZ_AKGD01000001.1"/>
</dbReference>
<dbReference type="Pfam" id="PF00196">
    <property type="entry name" value="GerE"/>
    <property type="match status" value="1"/>
</dbReference>
<proteinExistence type="predicted"/>
<dbReference type="InterPro" id="IPR001789">
    <property type="entry name" value="Sig_transdc_resp-reg_receiver"/>
</dbReference>
<keyword evidence="4" id="KW-0238">DNA-binding</keyword>
<feature type="domain" description="Response regulatory" evidence="8">
    <location>
        <begin position="22"/>
        <end position="136"/>
    </location>
</feature>
<name>I8TBX0_9GAMM</name>
<dbReference type="PROSITE" id="PS50110">
    <property type="entry name" value="RESPONSE_REGULATORY"/>
    <property type="match status" value="1"/>
</dbReference>
<keyword evidence="2" id="KW-0902">Two-component regulatory system</keyword>
<keyword evidence="10" id="KW-1185">Reference proteome</keyword>
<dbReference type="OrthoDB" id="9802186at2"/>
<reference evidence="9 10" key="1">
    <citation type="journal article" date="2012" name="J. Bacteriol.">
        <title>Genome Sequence of n-Alkane-Degrading Hydrocarboniphaga effusa Strain AP103T (ATCC BAA-332T).</title>
        <authorList>
            <person name="Chang H.K."/>
            <person name="Zylstra G.J."/>
            <person name="Chae J.C."/>
        </authorList>
    </citation>
    <scope>NUCLEOTIDE SEQUENCE [LARGE SCALE GENOMIC DNA]</scope>
    <source>
        <strain evidence="9 10">AP103</strain>
    </source>
</reference>
<dbReference type="InterPro" id="IPR011006">
    <property type="entry name" value="CheY-like_superfamily"/>
</dbReference>
<dbReference type="SUPFAM" id="SSF52172">
    <property type="entry name" value="CheY-like"/>
    <property type="match status" value="1"/>
</dbReference>
<dbReference type="GO" id="GO:0003677">
    <property type="term" value="F:DNA binding"/>
    <property type="evidence" value="ECO:0007669"/>
    <property type="project" value="UniProtKB-KW"/>
</dbReference>
<dbReference type="FunFam" id="3.40.50.2300:FF:000018">
    <property type="entry name" value="DNA-binding transcriptional regulator NtrC"/>
    <property type="match status" value="1"/>
</dbReference>
<evidence type="ECO:0000259" key="8">
    <source>
        <dbReference type="PROSITE" id="PS50110"/>
    </source>
</evidence>
<evidence type="ECO:0000256" key="4">
    <source>
        <dbReference type="ARBA" id="ARBA00023125"/>
    </source>
</evidence>
<feature type="domain" description="HTH luxR-type" evidence="7">
    <location>
        <begin position="152"/>
        <end position="217"/>
    </location>
</feature>
<gene>
    <name evidence="9" type="ORF">WQQ_12250</name>
</gene>
<dbReference type="Proteomes" id="UP000003704">
    <property type="component" value="Unassembled WGS sequence"/>
</dbReference>
<dbReference type="PANTHER" id="PTHR44688:SF16">
    <property type="entry name" value="DNA-BINDING TRANSCRIPTIONAL ACTIVATOR DEVR_DOSR"/>
    <property type="match status" value="1"/>
</dbReference>
<evidence type="ECO:0000256" key="6">
    <source>
        <dbReference type="PROSITE-ProRule" id="PRU00169"/>
    </source>
</evidence>
<evidence type="ECO:0000313" key="9">
    <source>
        <dbReference type="EMBL" id="EIT71088.1"/>
    </source>
</evidence>
<evidence type="ECO:0000256" key="5">
    <source>
        <dbReference type="ARBA" id="ARBA00023163"/>
    </source>
</evidence>